<comment type="caution">
    <text evidence="2">The sequence shown here is derived from an EMBL/GenBank/DDBJ whole genome shotgun (WGS) entry which is preliminary data.</text>
</comment>
<evidence type="ECO:0000313" key="3">
    <source>
        <dbReference type="Proteomes" id="UP001205906"/>
    </source>
</evidence>
<name>A0ABT1CAV7_9HYPH</name>
<dbReference type="EMBL" id="JAMXQS010000009">
    <property type="protein sequence ID" value="MCO6051944.1"/>
    <property type="molecule type" value="Genomic_DNA"/>
</dbReference>
<organism evidence="2 3">
    <name type="scientific">Mesorhizobium liriopis</name>
    <dbReference type="NCBI Taxonomy" id="2953882"/>
    <lineage>
        <taxon>Bacteria</taxon>
        <taxon>Pseudomonadati</taxon>
        <taxon>Pseudomonadota</taxon>
        <taxon>Alphaproteobacteria</taxon>
        <taxon>Hyphomicrobiales</taxon>
        <taxon>Phyllobacteriaceae</taxon>
        <taxon>Mesorhizobium</taxon>
    </lineage>
</organism>
<keyword evidence="3" id="KW-1185">Reference proteome</keyword>
<dbReference type="Gene3D" id="3.40.50.1820">
    <property type="entry name" value="alpha/beta hydrolase"/>
    <property type="match status" value="1"/>
</dbReference>
<feature type="chain" id="PRO_5046349293" evidence="1">
    <location>
        <begin position="22"/>
        <end position="211"/>
    </location>
</feature>
<gene>
    <name evidence="2" type="ORF">NGM99_19330</name>
</gene>
<feature type="signal peptide" evidence="1">
    <location>
        <begin position="1"/>
        <end position="21"/>
    </location>
</feature>
<dbReference type="RefSeq" id="WP_252821986.1">
    <property type="nucleotide sequence ID" value="NZ_JAMXQS010000009.1"/>
</dbReference>
<evidence type="ECO:0000256" key="1">
    <source>
        <dbReference type="SAM" id="SignalP"/>
    </source>
</evidence>
<dbReference type="SUPFAM" id="SSF53474">
    <property type="entry name" value="alpha/beta-Hydrolases"/>
    <property type="match status" value="1"/>
</dbReference>
<dbReference type="InterPro" id="IPR029058">
    <property type="entry name" value="AB_hydrolase_fold"/>
</dbReference>
<reference evidence="2 3" key="1">
    <citation type="submission" date="2022-06" db="EMBL/GenBank/DDBJ databases">
        <title>Mesorhizobium sp. strain RP14 Genome sequencing and assembly.</title>
        <authorList>
            <person name="Kim I."/>
        </authorList>
    </citation>
    <scope>NUCLEOTIDE SEQUENCE [LARGE SCALE GENOMIC DNA]</scope>
    <source>
        <strain evidence="3">RP14(2022)</strain>
    </source>
</reference>
<evidence type="ECO:0000313" key="2">
    <source>
        <dbReference type="EMBL" id="MCO6051944.1"/>
    </source>
</evidence>
<accession>A0ABT1CAV7</accession>
<keyword evidence="1" id="KW-0732">Signal</keyword>
<dbReference type="Proteomes" id="UP001205906">
    <property type="component" value="Unassembled WGS sequence"/>
</dbReference>
<protein>
    <submittedName>
        <fullName evidence="2">Lipase</fullName>
    </submittedName>
</protein>
<sequence>MRLAKLAAAFAATLIAVSPLAAAPLAKEKARQTTVAPKARAVEVILLRGGIGGIFSQGLDAIGAELKAQGVPARVAGYGSWRSIERQLIAARDQGRTSRIVLIGHSFGADAATAMAAELAQARIPVDLMVTLAATAPRPVAPNVRRALNFYFASGGWGLPLTAASGFRGKLDNRDYSRVAGVGHFNIEKQSAVQDEVVQAVLGVTRGGRKR</sequence>
<proteinExistence type="predicted"/>